<dbReference type="InterPro" id="IPR032636">
    <property type="entry name" value="Pilus_assem_E-set-like_dom"/>
</dbReference>
<protein>
    <recommendedName>
        <fullName evidence="7">FimD/usher-like TcfC protein</fullName>
    </recommendedName>
</protein>
<feature type="signal peptide" evidence="2">
    <location>
        <begin position="1"/>
        <end position="25"/>
    </location>
</feature>
<comment type="caution">
    <text evidence="5">The sequence shown here is derived from an EMBL/GenBank/DDBJ whole genome shotgun (WGS) entry which is preliminary data.</text>
</comment>
<feature type="domain" description="Pilus assembly protein C-terminal" evidence="3">
    <location>
        <begin position="705"/>
        <end position="775"/>
    </location>
</feature>
<evidence type="ECO:0000313" key="6">
    <source>
        <dbReference type="Proteomes" id="UP000049077"/>
    </source>
</evidence>
<evidence type="ECO:0008006" key="7">
    <source>
        <dbReference type="Google" id="ProtNLM"/>
    </source>
</evidence>
<feature type="domain" description="Pilus assembly protein E-set like" evidence="4">
    <location>
        <begin position="252"/>
        <end position="317"/>
    </location>
</feature>
<proteinExistence type="predicted"/>
<evidence type="ECO:0000313" key="5">
    <source>
        <dbReference type="EMBL" id="CDT33259.1"/>
    </source>
</evidence>
<sequence length="893" mass="99986">MIVKLNRYLVCLWYIMSCTAFNLFAEEIPDDFKHFYNFEKNTVVFHLPNDVEEIINVESNFRYINRVVDSEKLEGALLNSGIKPEKIPVVINSITRTAACTLCEVESAYDSVRNRVVVTVPASFLGTEQKNGQFTNATPQDKSLISSNRLYASGYNGDFSLSLNSSTVLGLSTGFLTLDGNLNTADDQSSADLDNLKYQLDMQGNSVSLAYNGYSRSIDNATSAFDYSKGSEEIKLSLFSTDNLLLKKKSNEKRLYFDIIADGTVDVIRNDVVIYSNSYTRGQHSISYDKLPRGNYTVFLLIKPNSYPSEMTVQRINNHARTTSLRGYDYGLSVISADKNIDNVKYDVEYLEASGVKSLLNDEVLIGSNIQLAQDEVDLGLGVNYIDSFGNISVYASILDNAKGSLINVHGSLWGLSFEREHLDLSNSNNVGDLTSVRFGKNSYQQNSLSYSTSLYGGNLSFYATKYIEDSQFYDRFESSNLSVSYQTKVFRNVSVEVGYRYNRSQAIDNVEDHLVSTSLSIPLGDSIDYRTTADYSNKAGSRFSNYLSYRDNMRLSNSVNIDATLNAAHYLDQTGQEVSFGGNTSASSDSFYSNIFFNRSTDDYTNISASFESTAVVNNGNAYFTSDKGHSYLLVENEVNKEHKNDLGLINMSINDDSSNRIPVRGDYTLVSLDDYNSYNFNIDSEVSGFRNTSENRVGSMFSYPGTVKYHKNRLREVVTFLAYFEDFNEQPLDNIGCKGVGCVSVGKVGDGVFSVSVVRGEKFKVTSNSQLCIVGQPNIEPEAGYSQCFPGIQEDIDGLQVVTVGLGNKSDEIYYLGTIEEFIPIEIGIRLEELGFKLMKFQFNNEEHLFIKLINPVKKKPILSLIETDLYEELKKTVKNNRQESSYTIIR</sequence>
<dbReference type="Proteomes" id="UP000049077">
    <property type="component" value="Unassembled WGS sequence"/>
</dbReference>
<evidence type="ECO:0000259" key="3">
    <source>
        <dbReference type="Pfam" id="PF15976"/>
    </source>
</evidence>
<feature type="chain" id="PRO_5046533384" description="FimD/usher-like TcfC protein" evidence="2">
    <location>
        <begin position="26"/>
        <end position="893"/>
    </location>
</feature>
<reference evidence="5 6" key="1">
    <citation type="submission" date="2014-06" db="EMBL/GenBank/DDBJ databases">
        <authorList>
            <person name="Le Roux F."/>
        </authorList>
    </citation>
    <scope>NUCLEOTIDE SEQUENCE [LARGE SCALE GENOMIC DNA]</scope>
    <source>
        <strain evidence="5 6">J5-4</strain>
    </source>
</reference>
<keyword evidence="6" id="KW-1185">Reference proteome</keyword>
<dbReference type="InterPro" id="IPR031917">
    <property type="entry name" value="Pilus_assem_C"/>
</dbReference>
<keyword evidence="1 2" id="KW-0732">Signal</keyword>
<evidence type="ECO:0000259" key="4">
    <source>
        <dbReference type="Pfam" id="PF16967"/>
    </source>
</evidence>
<accession>A0ABP1X1P3</accession>
<dbReference type="EMBL" id="CCJX01000103">
    <property type="protein sequence ID" value="CDT33259.1"/>
    <property type="molecule type" value="Genomic_DNA"/>
</dbReference>
<organism evidence="5 6">
    <name type="scientific">Vibrio crassostreae</name>
    <dbReference type="NCBI Taxonomy" id="246167"/>
    <lineage>
        <taxon>Bacteria</taxon>
        <taxon>Pseudomonadati</taxon>
        <taxon>Pseudomonadota</taxon>
        <taxon>Gammaproteobacteria</taxon>
        <taxon>Vibrionales</taxon>
        <taxon>Vibrionaceae</taxon>
        <taxon>Vibrio</taxon>
    </lineage>
</organism>
<dbReference type="Pfam" id="PF15976">
    <property type="entry name" value="CooC_C"/>
    <property type="match status" value="1"/>
</dbReference>
<name>A0ABP1X1P3_9VIBR</name>
<evidence type="ECO:0000256" key="2">
    <source>
        <dbReference type="SAM" id="SignalP"/>
    </source>
</evidence>
<gene>
    <name evidence="5" type="ORF">VCR4J5_200124</name>
</gene>
<evidence type="ECO:0000256" key="1">
    <source>
        <dbReference type="ARBA" id="ARBA00022729"/>
    </source>
</evidence>
<dbReference type="Pfam" id="PF16967">
    <property type="entry name" value="TcfC"/>
    <property type="match status" value="1"/>
</dbReference>